<dbReference type="EMBL" id="LR134182">
    <property type="protein sequence ID" value="VEB40365.1"/>
    <property type="molecule type" value="Genomic_DNA"/>
</dbReference>
<protein>
    <submittedName>
        <fullName evidence="1">Uncharacterized protein</fullName>
    </submittedName>
</protein>
<sequence>METWLDMLHTIFPPQGVMVVGAGMGSSLWIQWLHNRGIESVTLIEGDQQQFARLQNRQANNSSWMLKQAVVAGSNHQTVFYQASHASENGLLAQKPCRACGRI</sequence>
<name>A0A3S4LGP1_CHRVL</name>
<dbReference type="AlphaFoldDB" id="A0A3S4LGP1"/>
<accession>A0A3S4LGP1</accession>
<dbReference type="Proteomes" id="UP000275777">
    <property type="component" value="Chromosome"/>
</dbReference>
<proteinExistence type="predicted"/>
<organism evidence="1 2">
    <name type="scientific">Chromobacterium violaceum</name>
    <dbReference type="NCBI Taxonomy" id="536"/>
    <lineage>
        <taxon>Bacteria</taxon>
        <taxon>Pseudomonadati</taxon>
        <taxon>Pseudomonadota</taxon>
        <taxon>Betaproteobacteria</taxon>
        <taxon>Neisseriales</taxon>
        <taxon>Chromobacteriaceae</taxon>
        <taxon>Chromobacterium</taxon>
    </lineage>
</organism>
<evidence type="ECO:0000313" key="2">
    <source>
        <dbReference type="Proteomes" id="UP000275777"/>
    </source>
</evidence>
<evidence type="ECO:0000313" key="1">
    <source>
        <dbReference type="EMBL" id="VEB40365.1"/>
    </source>
</evidence>
<gene>
    <name evidence="1" type="ORF">NCTC9695_00764</name>
</gene>
<reference evidence="1 2" key="1">
    <citation type="submission" date="2018-12" db="EMBL/GenBank/DDBJ databases">
        <authorList>
            <consortium name="Pathogen Informatics"/>
        </authorList>
    </citation>
    <scope>NUCLEOTIDE SEQUENCE [LARGE SCALE GENOMIC DNA]</scope>
    <source>
        <strain evidence="1 2">NCTC9695</strain>
    </source>
</reference>